<proteinExistence type="predicted"/>
<protein>
    <submittedName>
        <fullName evidence="1">Uncharacterized protein</fullName>
    </submittedName>
</protein>
<evidence type="ECO:0000313" key="2">
    <source>
        <dbReference type="Proteomes" id="UP000236291"/>
    </source>
</evidence>
<comment type="caution">
    <text evidence="1">The sequence shown here is derived from an EMBL/GenBank/DDBJ whole genome shotgun (WGS) entry which is preliminary data.</text>
</comment>
<gene>
    <name evidence="1" type="ORF">L195_g055752</name>
</gene>
<feature type="non-terminal residue" evidence="1">
    <location>
        <position position="62"/>
    </location>
</feature>
<dbReference type="Proteomes" id="UP000236291">
    <property type="component" value="Unassembled WGS sequence"/>
</dbReference>
<dbReference type="AlphaFoldDB" id="A0A2K3KN58"/>
<name>A0A2K3KN58_TRIPR</name>
<dbReference type="EMBL" id="ASHM01102833">
    <property type="protein sequence ID" value="PNX67673.1"/>
    <property type="molecule type" value="Genomic_DNA"/>
</dbReference>
<organism evidence="1 2">
    <name type="scientific">Trifolium pratense</name>
    <name type="common">Red clover</name>
    <dbReference type="NCBI Taxonomy" id="57577"/>
    <lineage>
        <taxon>Eukaryota</taxon>
        <taxon>Viridiplantae</taxon>
        <taxon>Streptophyta</taxon>
        <taxon>Embryophyta</taxon>
        <taxon>Tracheophyta</taxon>
        <taxon>Spermatophyta</taxon>
        <taxon>Magnoliopsida</taxon>
        <taxon>eudicotyledons</taxon>
        <taxon>Gunneridae</taxon>
        <taxon>Pentapetalae</taxon>
        <taxon>rosids</taxon>
        <taxon>fabids</taxon>
        <taxon>Fabales</taxon>
        <taxon>Fabaceae</taxon>
        <taxon>Papilionoideae</taxon>
        <taxon>50 kb inversion clade</taxon>
        <taxon>NPAAA clade</taxon>
        <taxon>Hologalegina</taxon>
        <taxon>IRL clade</taxon>
        <taxon>Trifolieae</taxon>
        <taxon>Trifolium</taxon>
    </lineage>
</organism>
<evidence type="ECO:0000313" key="1">
    <source>
        <dbReference type="EMBL" id="PNX67673.1"/>
    </source>
</evidence>
<accession>A0A2K3KN58</accession>
<reference evidence="1 2" key="1">
    <citation type="journal article" date="2014" name="Am. J. Bot.">
        <title>Genome assembly and annotation for red clover (Trifolium pratense; Fabaceae).</title>
        <authorList>
            <person name="Istvanek J."/>
            <person name="Jaros M."/>
            <person name="Krenek A."/>
            <person name="Repkova J."/>
        </authorList>
    </citation>
    <scope>NUCLEOTIDE SEQUENCE [LARGE SCALE GENOMIC DNA]</scope>
    <source>
        <strain evidence="2">cv. Tatra</strain>
        <tissue evidence="1">Young leaves</tissue>
    </source>
</reference>
<sequence>MTVDSSSAVSLIHMFVAYANPISPYTRLRIFLDTCLLGMLFICIEKLIELLAILPRMVLGTV</sequence>
<reference evidence="1 2" key="2">
    <citation type="journal article" date="2017" name="Front. Plant Sci.">
        <title>Gene Classification and Mining of Molecular Markers Useful in Red Clover (Trifolium pratense) Breeding.</title>
        <authorList>
            <person name="Istvanek J."/>
            <person name="Dluhosova J."/>
            <person name="Dluhos P."/>
            <person name="Patkova L."/>
            <person name="Nedelnik J."/>
            <person name="Repkova J."/>
        </authorList>
    </citation>
    <scope>NUCLEOTIDE SEQUENCE [LARGE SCALE GENOMIC DNA]</scope>
    <source>
        <strain evidence="2">cv. Tatra</strain>
        <tissue evidence="1">Young leaves</tissue>
    </source>
</reference>